<dbReference type="GO" id="GO:0019563">
    <property type="term" value="P:glycerol catabolic process"/>
    <property type="evidence" value="ECO:0007669"/>
    <property type="project" value="TreeGrafter"/>
</dbReference>
<gene>
    <name evidence="3" type="ORF">GW590_00755</name>
</gene>
<reference evidence="3 4" key="1">
    <citation type="submission" date="2020-01" db="EMBL/GenBank/DDBJ databases">
        <authorList>
            <person name="Lee S.D."/>
        </authorList>
    </citation>
    <scope>NUCLEOTIDE SEQUENCE [LARGE SCALE GENOMIC DNA]</scope>
    <source>
        <strain evidence="3 4">SAP-1</strain>
    </source>
</reference>
<comment type="similarity">
    <text evidence="2">Belongs to the triosephosphate isomerase family.</text>
</comment>
<dbReference type="GO" id="GO:0005829">
    <property type="term" value="C:cytosol"/>
    <property type="evidence" value="ECO:0007669"/>
    <property type="project" value="TreeGrafter"/>
</dbReference>
<dbReference type="Pfam" id="PF00121">
    <property type="entry name" value="TIM"/>
    <property type="match status" value="1"/>
</dbReference>
<sequence length="261" mass="28467">MSINVVIGVSHKTYLGYGQTRAWCQQVAEIVQPLPQTLTANLQLFTFPAMPALSVALQCFAKTPMATGAQNVCAADSGPWTGESSASMLYEMGCQYVEIGHAERRRYFGENVETINQKLDRALASGLTPVICIGEDRQMSAEQATTFAIAQVDELLAHRDKQSLPAAIFAWEPQWAIGAPQPASDDYIRHICRKLRAYLHGDYGKQLQVIYGGSAGPGLLSRLWPDVDGLFLGRFAHQPQAMAAIIAEAQQIVSAHQGNSF</sequence>
<keyword evidence="2" id="KW-0963">Cytoplasm</keyword>
<dbReference type="InterPro" id="IPR000652">
    <property type="entry name" value="Triosephosphate_isomerase"/>
</dbReference>
<comment type="pathway">
    <text evidence="2">Carbohydrate degradation; glycolysis; D-glyceraldehyde 3-phosphate from glycerone phosphate: step 1/1.</text>
</comment>
<keyword evidence="2" id="KW-0324">Glycolysis</keyword>
<dbReference type="Proteomes" id="UP000585363">
    <property type="component" value="Unassembled WGS sequence"/>
</dbReference>
<dbReference type="UniPathway" id="UPA00138"/>
<proteinExistence type="inferred from homology"/>
<evidence type="ECO:0000256" key="1">
    <source>
        <dbReference type="ARBA" id="ARBA00023235"/>
    </source>
</evidence>
<comment type="pathway">
    <text evidence="2">Carbohydrate biosynthesis; gluconeogenesis.</text>
</comment>
<dbReference type="EC" id="5.3.1.1" evidence="2"/>
<dbReference type="InterPro" id="IPR035990">
    <property type="entry name" value="TIM_sf"/>
</dbReference>
<comment type="catalytic activity">
    <reaction evidence="2">
        <text>D-glyceraldehyde 3-phosphate = dihydroxyacetone phosphate</text>
        <dbReference type="Rhea" id="RHEA:18585"/>
        <dbReference type="ChEBI" id="CHEBI:57642"/>
        <dbReference type="ChEBI" id="CHEBI:59776"/>
        <dbReference type="EC" id="5.3.1.1"/>
    </reaction>
</comment>
<dbReference type="Gene3D" id="3.20.20.70">
    <property type="entry name" value="Aldolase class I"/>
    <property type="match status" value="1"/>
</dbReference>
<reference evidence="3 4" key="2">
    <citation type="submission" date="2020-06" db="EMBL/GenBank/DDBJ databases">
        <title>Polyphasic characterization of a Rahnella strain isolated from tree sap.</title>
        <authorList>
            <person name="Kim I.S."/>
        </authorList>
    </citation>
    <scope>NUCLEOTIDE SEQUENCE [LARGE SCALE GENOMIC DNA]</scope>
    <source>
        <strain evidence="3 4">SAP-1</strain>
    </source>
</reference>
<dbReference type="PANTHER" id="PTHR21139">
    <property type="entry name" value="TRIOSEPHOSPHATE ISOMERASE"/>
    <property type="match status" value="1"/>
</dbReference>
<evidence type="ECO:0000313" key="3">
    <source>
        <dbReference type="EMBL" id="NMP25421.1"/>
    </source>
</evidence>
<dbReference type="GO" id="GO:0006094">
    <property type="term" value="P:gluconeogenesis"/>
    <property type="evidence" value="ECO:0007669"/>
    <property type="project" value="UniProtKB-UniPathway"/>
</dbReference>
<organism evidence="3 4">
    <name type="scientific">Rouxiella aceris</name>
    <dbReference type="NCBI Taxonomy" id="2703884"/>
    <lineage>
        <taxon>Bacteria</taxon>
        <taxon>Pseudomonadati</taxon>
        <taxon>Pseudomonadota</taxon>
        <taxon>Gammaproteobacteria</taxon>
        <taxon>Enterobacterales</taxon>
        <taxon>Yersiniaceae</taxon>
        <taxon>Rouxiella</taxon>
    </lineage>
</organism>
<dbReference type="GO" id="GO:0006096">
    <property type="term" value="P:glycolytic process"/>
    <property type="evidence" value="ECO:0007669"/>
    <property type="project" value="UniProtKB-UniPathway"/>
</dbReference>
<dbReference type="GO" id="GO:0004807">
    <property type="term" value="F:triose-phosphate isomerase activity"/>
    <property type="evidence" value="ECO:0007669"/>
    <property type="project" value="UniProtKB-EC"/>
</dbReference>
<evidence type="ECO:0000256" key="2">
    <source>
        <dbReference type="RuleBase" id="RU363013"/>
    </source>
</evidence>
<dbReference type="InterPro" id="IPR013785">
    <property type="entry name" value="Aldolase_TIM"/>
</dbReference>
<protein>
    <recommendedName>
        <fullName evidence="2">Triosephosphate isomerase</fullName>
        <ecNumber evidence="2">5.3.1.1</ecNumber>
    </recommendedName>
</protein>
<keyword evidence="2" id="KW-0312">Gluconeogenesis</keyword>
<name>A0A848ME06_9GAMM</name>
<dbReference type="GO" id="GO:0046166">
    <property type="term" value="P:glyceraldehyde-3-phosphate biosynthetic process"/>
    <property type="evidence" value="ECO:0007669"/>
    <property type="project" value="TreeGrafter"/>
</dbReference>
<accession>A0A848ME06</accession>
<keyword evidence="4" id="KW-1185">Reference proteome</keyword>
<evidence type="ECO:0000313" key="4">
    <source>
        <dbReference type="Proteomes" id="UP000585363"/>
    </source>
</evidence>
<dbReference type="RefSeq" id="WP_169401126.1">
    <property type="nucleotide sequence ID" value="NZ_JAADJU010000001.1"/>
</dbReference>
<dbReference type="SUPFAM" id="SSF51351">
    <property type="entry name" value="Triosephosphate isomerase (TIM)"/>
    <property type="match status" value="1"/>
</dbReference>
<dbReference type="CDD" id="cd00311">
    <property type="entry name" value="TIM"/>
    <property type="match status" value="1"/>
</dbReference>
<dbReference type="EMBL" id="JAADJU010000001">
    <property type="protein sequence ID" value="NMP25421.1"/>
    <property type="molecule type" value="Genomic_DNA"/>
</dbReference>
<comment type="subcellular location">
    <subcellularLocation>
        <location evidence="2">Cytoplasm</location>
    </subcellularLocation>
</comment>
<dbReference type="UniPathway" id="UPA00109">
    <property type="reaction ID" value="UER00189"/>
</dbReference>
<dbReference type="PROSITE" id="PS51440">
    <property type="entry name" value="TIM_2"/>
    <property type="match status" value="1"/>
</dbReference>
<comment type="subunit">
    <text evidence="2">Homodimer.</text>
</comment>
<dbReference type="AlphaFoldDB" id="A0A848ME06"/>
<dbReference type="PANTHER" id="PTHR21139:SF2">
    <property type="entry name" value="TRIOSEPHOSPHATE ISOMERASE"/>
    <property type="match status" value="1"/>
</dbReference>
<keyword evidence="1 2" id="KW-0413">Isomerase</keyword>
<comment type="caution">
    <text evidence="3">The sequence shown here is derived from an EMBL/GenBank/DDBJ whole genome shotgun (WGS) entry which is preliminary data.</text>
</comment>